<reference evidence="1 2" key="1">
    <citation type="submission" date="2019-04" db="EMBL/GenBank/DDBJ databases">
        <title>Microbes associate with the intestines of laboratory mice.</title>
        <authorList>
            <person name="Navarre W."/>
            <person name="Wong E."/>
            <person name="Huang K.C."/>
            <person name="Tropini C."/>
            <person name="Ng K."/>
            <person name="Yu B."/>
        </authorList>
    </citation>
    <scope>NUCLEOTIDE SEQUENCE [LARGE SCALE GENOMIC DNA]</scope>
    <source>
        <strain evidence="1 2">NM87_A27A</strain>
    </source>
</reference>
<gene>
    <name evidence="1" type="ORF">E5991_07225</name>
</gene>
<sequence length="80" mass="9299">MDISHIRKPEDWPFPIPEGTAEAINELLDAYARDQRWLGDLYDNLDGATRDISDIDEETQVRDYYLREQWAKEGKGNTNG</sequence>
<dbReference type="AlphaFoldDB" id="A0A4S4F6U0"/>
<comment type="caution">
    <text evidence="1">The sequence shown here is derived from an EMBL/GenBank/DDBJ whole genome shotgun (WGS) entry which is preliminary data.</text>
</comment>
<dbReference type="EMBL" id="SSTF01000020">
    <property type="protein sequence ID" value="THG24854.1"/>
    <property type="molecule type" value="Genomic_DNA"/>
</dbReference>
<dbReference type="Proteomes" id="UP000306798">
    <property type="component" value="Unassembled WGS sequence"/>
</dbReference>
<proteinExistence type="predicted"/>
<dbReference type="RefSeq" id="WP_136511520.1">
    <property type="nucleotide sequence ID" value="NZ_SSTF01000020.1"/>
</dbReference>
<protein>
    <submittedName>
        <fullName evidence="1">Uncharacterized protein</fullName>
    </submittedName>
</protein>
<accession>A0A4S4F6U0</accession>
<evidence type="ECO:0000313" key="1">
    <source>
        <dbReference type="EMBL" id="THG24854.1"/>
    </source>
</evidence>
<organism evidence="1 2">
    <name type="scientific">Bifidobacterium pseudolongum</name>
    <dbReference type="NCBI Taxonomy" id="1694"/>
    <lineage>
        <taxon>Bacteria</taxon>
        <taxon>Bacillati</taxon>
        <taxon>Actinomycetota</taxon>
        <taxon>Actinomycetes</taxon>
        <taxon>Bifidobacteriales</taxon>
        <taxon>Bifidobacteriaceae</taxon>
        <taxon>Bifidobacterium</taxon>
    </lineage>
</organism>
<name>A0A4S4F6U0_9BIFI</name>
<evidence type="ECO:0000313" key="2">
    <source>
        <dbReference type="Proteomes" id="UP000306798"/>
    </source>
</evidence>